<dbReference type="GO" id="GO:0006508">
    <property type="term" value="P:proteolysis"/>
    <property type="evidence" value="ECO:0007669"/>
    <property type="project" value="UniProtKB-KW"/>
</dbReference>
<dbReference type="PANTHER" id="PTHR12931:SF15">
    <property type="entry name" value="UBIQUITIN THIOESTERASE OTUBAIN-LIKE"/>
    <property type="match status" value="1"/>
</dbReference>
<evidence type="ECO:0000256" key="3">
    <source>
        <dbReference type="ARBA" id="ARBA00022670"/>
    </source>
</evidence>
<evidence type="ECO:0000256" key="6">
    <source>
        <dbReference type="ARBA" id="ARBA00022807"/>
    </source>
</evidence>
<keyword evidence="6" id="KW-0788">Thiol protease</keyword>
<keyword evidence="3" id="KW-0645">Protease</keyword>
<gene>
    <name evidence="8" type="ORF">M408DRAFT_72533</name>
</gene>
<accession>A0A0C3APL0</accession>
<feature type="domain" description="OTU" evidence="7">
    <location>
        <begin position="46"/>
        <end position="260"/>
    </location>
</feature>
<dbReference type="EMBL" id="KN824305">
    <property type="protein sequence ID" value="KIM26505.1"/>
    <property type="molecule type" value="Genomic_DNA"/>
</dbReference>
<dbReference type="GO" id="GO:0004843">
    <property type="term" value="F:cysteine-type deubiquitinase activity"/>
    <property type="evidence" value="ECO:0007669"/>
    <property type="project" value="UniProtKB-EC"/>
</dbReference>
<reference evidence="8 9" key="1">
    <citation type="submission" date="2014-04" db="EMBL/GenBank/DDBJ databases">
        <authorList>
            <consortium name="DOE Joint Genome Institute"/>
            <person name="Kuo A."/>
            <person name="Zuccaro A."/>
            <person name="Kohler A."/>
            <person name="Nagy L.G."/>
            <person name="Floudas D."/>
            <person name="Copeland A."/>
            <person name="Barry K.W."/>
            <person name="Cichocki N."/>
            <person name="Veneault-Fourrey C."/>
            <person name="LaButti K."/>
            <person name="Lindquist E.A."/>
            <person name="Lipzen A."/>
            <person name="Lundell T."/>
            <person name="Morin E."/>
            <person name="Murat C."/>
            <person name="Sun H."/>
            <person name="Tunlid A."/>
            <person name="Henrissat B."/>
            <person name="Grigoriev I.V."/>
            <person name="Hibbett D.S."/>
            <person name="Martin F."/>
            <person name="Nordberg H.P."/>
            <person name="Cantor M.N."/>
            <person name="Hua S.X."/>
        </authorList>
    </citation>
    <scope>NUCLEOTIDE SEQUENCE [LARGE SCALE GENOMIC DNA]</scope>
    <source>
        <strain evidence="8 9">MAFF 305830</strain>
    </source>
</reference>
<evidence type="ECO:0000313" key="8">
    <source>
        <dbReference type="EMBL" id="KIM26505.1"/>
    </source>
</evidence>
<dbReference type="PROSITE" id="PS50802">
    <property type="entry name" value="OTU"/>
    <property type="match status" value="1"/>
</dbReference>
<evidence type="ECO:0000256" key="5">
    <source>
        <dbReference type="ARBA" id="ARBA00022801"/>
    </source>
</evidence>
<dbReference type="GO" id="GO:0005634">
    <property type="term" value="C:nucleus"/>
    <property type="evidence" value="ECO:0007669"/>
    <property type="project" value="TreeGrafter"/>
</dbReference>
<organism evidence="8 9">
    <name type="scientific">Serendipita vermifera MAFF 305830</name>
    <dbReference type="NCBI Taxonomy" id="933852"/>
    <lineage>
        <taxon>Eukaryota</taxon>
        <taxon>Fungi</taxon>
        <taxon>Dikarya</taxon>
        <taxon>Basidiomycota</taxon>
        <taxon>Agaricomycotina</taxon>
        <taxon>Agaricomycetes</taxon>
        <taxon>Sebacinales</taxon>
        <taxon>Serendipitaceae</taxon>
        <taxon>Serendipita</taxon>
    </lineage>
</organism>
<dbReference type="InterPro" id="IPR042467">
    <property type="entry name" value="Peptidase_C65_otubain_sub2"/>
</dbReference>
<dbReference type="GO" id="GO:0043130">
    <property type="term" value="F:ubiquitin binding"/>
    <property type="evidence" value="ECO:0007669"/>
    <property type="project" value="TreeGrafter"/>
</dbReference>
<dbReference type="OrthoDB" id="18915at2759"/>
<proteinExistence type="predicted"/>
<evidence type="ECO:0000256" key="1">
    <source>
        <dbReference type="ARBA" id="ARBA00000707"/>
    </source>
</evidence>
<dbReference type="SUPFAM" id="SSF54001">
    <property type="entry name" value="Cysteine proteinases"/>
    <property type="match status" value="1"/>
</dbReference>
<evidence type="ECO:0000256" key="2">
    <source>
        <dbReference type="ARBA" id="ARBA00012759"/>
    </source>
</evidence>
<dbReference type="STRING" id="933852.A0A0C3APL0"/>
<dbReference type="InterPro" id="IPR019400">
    <property type="entry name" value="Peptidase_C65_otubain"/>
</dbReference>
<dbReference type="InterPro" id="IPR038765">
    <property type="entry name" value="Papain-like_cys_pep_sf"/>
</dbReference>
<dbReference type="InterPro" id="IPR003323">
    <property type="entry name" value="OTU_dom"/>
</dbReference>
<dbReference type="Pfam" id="PF10275">
    <property type="entry name" value="Peptidase_C65"/>
    <property type="match status" value="1"/>
</dbReference>
<comment type="catalytic activity">
    <reaction evidence="1">
        <text>Thiol-dependent hydrolysis of ester, thioester, amide, peptide and isopeptide bonds formed by the C-terminal Gly of ubiquitin (a 76-residue protein attached to proteins as an intracellular targeting signal).</text>
        <dbReference type="EC" id="3.4.19.12"/>
    </reaction>
</comment>
<evidence type="ECO:0000256" key="4">
    <source>
        <dbReference type="ARBA" id="ARBA00022786"/>
    </source>
</evidence>
<name>A0A0C3APL0_SERVB</name>
<keyword evidence="5" id="KW-0378">Hydrolase</keyword>
<sequence>MLDEIHDSDARPLISQVQPMEILMQEYSSNPNFIRKMEWLKKKGWHGVRRTKGDGDCFYRSFAFAWVERILRAVDRDLAVAAAISTLHTTWLGLADVGFDVEILEDFYDVLRTLVEQVITPEPGGQTLNASLLLEAFTKPEASNAIVSYVRMLTSAELRKNQKEYAAFVVHPETQESMPIPEFCNQFVDGMGREADHVQMQALAKAMGVNLSVAYLDGRLGQDDAVDFVKFENGGGNDVNGIEEVVLLYRPGHYDILEHRAHEHRSSAASALVTPSVME</sequence>
<dbReference type="AlphaFoldDB" id="A0A0C3APL0"/>
<reference evidence="9" key="2">
    <citation type="submission" date="2015-01" db="EMBL/GenBank/DDBJ databases">
        <title>Evolutionary Origins and Diversification of the Mycorrhizal Mutualists.</title>
        <authorList>
            <consortium name="DOE Joint Genome Institute"/>
            <consortium name="Mycorrhizal Genomics Consortium"/>
            <person name="Kohler A."/>
            <person name="Kuo A."/>
            <person name="Nagy L.G."/>
            <person name="Floudas D."/>
            <person name="Copeland A."/>
            <person name="Barry K.W."/>
            <person name="Cichocki N."/>
            <person name="Veneault-Fourrey C."/>
            <person name="LaButti K."/>
            <person name="Lindquist E.A."/>
            <person name="Lipzen A."/>
            <person name="Lundell T."/>
            <person name="Morin E."/>
            <person name="Murat C."/>
            <person name="Riley R."/>
            <person name="Ohm R."/>
            <person name="Sun H."/>
            <person name="Tunlid A."/>
            <person name="Henrissat B."/>
            <person name="Grigoriev I.V."/>
            <person name="Hibbett D.S."/>
            <person name="Martin F."/>
        </authorList>
    </citation>
    <scope>NUCLEOTIDE SEQUENCE [LARGE SCALE GENOMIC DNA]</scope>
    <source>
        <strain evidence="9">MAFF 305830</strain>
    </source>
</reference>
<dbReference type="Gene3D" id="3.30.200.60">
    <property type="entry name" value="Peptidase C65 Otubain, subdomain 1"/>
    <property type="match status" value="1"/>
</dbReference>
<evidence type="ECO:0000259" key="7">
    <source>
        <dbReference type="PROSITE" id="PS50802"/>
    </source>
</evidence>
<keyword evidence="4" id="KW-0833">Ubl conjugation pathway</keyword>
<protein>
    <recommendedName>
        <fullName evidence="2">ubiquitinyl hydrolase 1</fullName>
        <ecNumber evidence="2">3.4.19.12</ecNumber>
    </recommendedName>
</protein>
<dbReference type="InterPro" id="IPR042468">
    <property type="entry name" value="Peptidase_C65_otubain_sub1"/>
</dbReference>
<dbReference type="GO" id="GO:0071108">
    <property type="term" value="P:protein K48-linked deubiquitination"/>
    <property type="evidence" value="ECO:0007669"/>
    <property type="project" value="TreeGrafter"/>
</dbReference>
<evidence type="ECO:0000313" key="9">
    <source>
        <dbReference type="Proteomes" id="UP000054097"/>
    </source>
</evidence>
<dbReference type="EC" id="3.4.19.12" evidence="2"/>
<dbReference type="Proteomes" id="UP000054097">
    <property type="component" value="Unassembled WGS sequence"/>
</dbReference>
<keyword evidence="9" id="KW-1185">Reference proteome</keyword>
<dbReference type="CDD" id="cd22749">
    <property type="entry name" value="Otubain_C65"/>
    <property type="match status" value="1"/>
</dbReference>
<dbReference type="PANTHER" id="PTHR12931">
    <property type="entry name" value="UBIQUITIN THIOLESTERASE PROTEIN OTUB"/>
    <property type="match status" value="1"/>
</dbReference>
<dbReference type="HOGENOM" id="CLU_014832_3_0_1"/>
<dbReference type="Gene3D" id="1.20.1300.20">
    <property type="entry name" value="Peptidase C65 Otubain, subdomain 2"/>
    <property type="match status" value="1"/>
</dbReference>